<dbReference type="InterPro" id="IPR025048">
    <property type="entry name" value="DUF3987"/>
</dbReference>
<accession>A0A7D9JC38</accession>
<reference evidence="1" key="1">
    <citation type="submission" date="2020-04" db="EMBL/GenBank/DDBJ databases">
        <authorList>
            <person name="Alioto T."/>
            <person name="Alioto T."/>
            <person name="Gomez Garrido J."/>
        </authorList>
    </citation>
    <scope>NUCLEOTIDE SEQUENCE</scope>
    <source>
        <strain evidence="1">A484AB</strain>
    </source>
</reference>
<dbReference type="Proteomes" id="UP001152795">
    <property type="component" value="Unassembled WGS sequence"/>
</dbReference>
<evidence type="ECO:0000313" key="2">
    <source>
        <dbReference type="Proteomes" id="UP001152795"/>
    </source>
</evidence>
<protein>
    <submittedName>
        <fullName evidence="1">Uncharacterized protein</fullName>
    </submittedName>
</protein>
<comment type="caution">
    <text evidence="1">The sequence shown here is derived from an EMBL/GenBank/DDBJ whole genome shotgun (WGS) entry which is preliminary data.</text>
</comment>
<dbReference type="OrthoDB" id="5980337at2759"/>
<name>A0A7D9JC38_PARCT</name>
<dbReference type="Pfam" id="PF13148">
    <property type="entry name" value="DUF3987"/>
    <property type="match status" value="1"/>
</dbReference>
<evidence type="ECO:0000313" key="1">
    <source>
        <dbReference type="EMBL" id="CAB4026314.1"/>
    </source>
</evidence>
<proteinExistence type="predicted"/>
<keyword evidence="2" id="KW-1185">Reference proteome</keyword>
<dbReference type="EMBL" id="CACRXK020014129">
    <property type="protein sequence ID" value="CAB4026314.1"/>
    <property type="molecule type" value="Genomic_DNA"/>
</dbReference>
<organism evidence="1 2">
    <name type="scientific">Paramuricea clavata</name>
    <name type="common">Red gorgonian</name>
    <name type="synonym">Violescent sea-whip</name>
    <dbReference type="NCBI Taxonomy" id="317549"/>
    <lineage>
        <taxon>Eukaryota</taxon>
        <taxon>Metazoa</taxon>
        <taxon>Cnidaria</taxon>
        <taxon>Anthozoa</taxon>
        <taxon>Octocorallia</taxon>
        <taxon>Malacalcyonacea</taxon>
        <taxon>Plexauridae</taxon>
        <taxon>Paramuricea</taxon>
    </lineage>
</organism>
<gene>
    <name evidence="1" type="ORF">PACLA_8A012126</name>
</gene>
<sequence>MESFPPIFQEWIKALSFSVNTRPEFTLIGAISVVSTLMGPNTKLQIRNRYAEPCNLFTVCLSEPGAGKSQAFEICVEAPLRQLEEPAKSVVVHDFTRKGLFQHLVAHQGRSLLTHSEMSSFYELILKKQQEGSGERQLFCRLYDGNSEWALTSATGSGDGENREVL</sequence>
<dbReference type="AlphaFoldDB" id="A0A7D9JC38"/>